<protein>
    <recommendedName>
        <fullName evidence="2">BCNT-C domain-containing protein</fullName>
    </recommendedName>
</protein>
<sequence length="1196" mass="130124">MAEREGRYRRTDDHDDDSLTPSSLSPSPPPARRRRTPPRDKPVERDTRERLRDDDRYAASPRLTEPSRLTKPRDRDSRHPRDESPPPFQTKRRSITDRLRNSWQARKDDMRGTPPPPPPNAAGNRPPSRVPSRRSSSAGQPPAKATPIGKVREWLDNCSAWHGDHCVGTAARPPSPAHSDDSAEDSVLPPRTGGEPPTWRPIWLIDAVERRLVRARATDRYMALSYVYERAPVPSPSGRNAPRETRRDNVGLLTDHLDDADMPQAISDGIWLARKLGIKLLWVDRFCIVQDDDAEREEYLRNMGHVFANAYLTVVAAAGENADTGLSALVSPGGRAPPHVPKEALGPPGRRGHEDMLRATRWAERCWTMVEGFYARRALFVYDDTMTWECHCATWNLAGDTDGGPAAGGSLGRLGGLQRVLSLRGGAAAAAGGPGGRQQAGHRKCTAKVQPAALGFRHPPWPDLDEYARMCMEYSSRRLTHAEDTLDAFRGFTAILAKSYAGGFTFGMPALFLDAALLWRPSATIRRRQLPPTMSSGGLNPVPSWSWMGWYFDGVAPDLTLWRAAADYVLEANAGQSGGKGGAPSDADGPRRRFRSAAGLRLRTTCQFHVTDRATTAPVRNDGARFRNMRHQGRRGGPQLPLGWSKSNSTGGFRHDSDPAALFKYPVPMAADIPAADLPIGGELIYPGTLLSFSTTRAMLQVDFSVPFPAAGARRGPRGKPAGGDEGGIPLAIGNILAPRGKWIGTLRSHDAWLGLQGANYEGEEKLELIAVSEGNERVVDGGARPGAAAPVISDVWGAGCDMEAVRAHADQDGILDFVNVLWVERVGGVCFRRGVGHVFVQAWEAFARERVEVLLGSSSDAPHIQPSSFTSTTTMPDARPDEEDDHYESSQDSDFAPDDGAGAEASESDSEGEEPAATDASDQAKRKRDADATDADGDAGFENSGDEAIITKGQKKRKKRRKGDASDDEGGDGGLVKTRSMRAQEKAEKKVAAVEGPVTIDVDALWQQMTAGTPAVVVEQAAEAMEADQPPKPPEEAPEMICIKRTYIFAGKVHTEERLVARTSAEAQVYLASLQGKEGAEPERDGKPRSVLRKAFRSAFEPAVAEGAGGRADLDLGVSGTIRGREGRAEAAKKLNTVEKSRMDWAGYVDKEGLKDELEMAGRSKGAYNEREGFLARSEAKREEDAWRARQAGRT</sequence>
<evidence type="ECO:0000256" key="1">
    <source>
        <dbReference type="SAM" id="MobiDB-lite"/>
    </source>
</evidence>
<feature type="domain" description="BCNT-C" evidence="2">
    <location>
        <begin position="1116"/>
        <end position="1196"/>
    </location>
</feature>
<evidence type="ECO:0000313" key="3">
    <source>
        <dbReference type="EMBL" id="KAH7354478.1"/>
    </source>
</evidence>
<feature type="compositionally biased region" description="Basic and acidic residues" evidence="1">
    <location>
        <begin position="71"/>
        <end position="84"/>
    </location>
</feature>
<feature type="compositionally biased region" description="Acidic residues" evidence="1">
    <location>
        <begin position="907"/>
        <end position="917"/>
    </location>
</feature>
<dbReference type="Proteomes" id="UP000813385">
    <property type="component" value="Unassembled WGS sequence"/>
</dbReference>
<feature type="region of interest" description="Disordered" evidence="1">
    <location>
        <begin position="1"/>
        <end position="149"/>
    </location>
</feature>
<dbReference type="Pfam" id="PF07572">
    <property type="entry name" value="BCNT"/>
    <property type="match status" value="1"/>
</dbReference>
<feature type="compositionally biased region" description="Polar residues" evidence="1">
    <location>
        <begin position="859"/>
        <end position="876"/>
    </location>
</feature>
<dbReference type="PANTHER" id="PTHR33112:SF12">
    <property type="entry name" value="HETEROKARYON INCOMPATIBILITY DOMAIN-CONTAINING PROTEIN"/>
    <property type="match status" value="1"/>
</dbReference>
<proteinExistence type="predicted"/>
<organism evidence="3 4">
    <name type="scientific">Plectosphaerella cucumerina</name>
    <dbReference type="NCBI Taxonomy" id="40658"/>
    <lineage>
        <taxon>Eukaryota</taxon>
        <taxon>Fungi</taxon>
        <taxon>Dikarya</taxon>
        <taxon>Ascomycota</taxon>
        <taxon>Pezizomycotina</taxon>
        <taxon>Sordariomycetes</taxon>
        <taxon>Hypocreomycetidae</taxon>
        <taxon>Glomerellales</taxon>
        <taxon>Plectosphaerellaceae</taxon>
        <taxon>Plectosphaerella</taxon>
    </lineage>
</organism>
<dbReference type="PROSITE" id="PS51279">
    <property type="entry name" value="BCNT_C"/>
    <property type="match status" value="1"/>
</dbReference>
<dbReference type="InterPro" id="IPR010730">
    <property type="entry name" value="HET"/>
</dbReference>
<feature type="region of interest" description="Disordered" evidence="1">
    <location>
        <begin position="169"/>
        <end position="195"/>
    </location>
</feature>
<feature type="compositionally biased region" description="Basic and acidic residues" evidence="1">
    <location>
        <begin position="923"/>
        <end position="932"/>
    </location>
</feature>
<feature type="compositionally biased region" description="Basic residues" evidence="1">
    <location>
        <begin position="954"/>
        <end position="963"/>
    </location>
</feature>
<feature type="region of interest" description="Disordered" evidence="1">
    <location>
        <begin position="331"/>
        <end position="352"/>
    </location>
</feature>
<feature type="compositionally biased region" description="Basic and acidic residues" evidence="1">
    <location>
        <begin position="94"/>
        <end position="111"/>
    </location>
</feature>
<feature type="region of interest" description="Disordered" evidence="1">
    <location>
        <begin position="859"/>
        <end position="989"/>
    </location>
</feature>
<name>A0A8K0T9P3_9PEZI</name>
<dbReference type="EMBL" id="JAGPXD010000005">
    <property type="protein sequence ID" value="KAH7354478.1"/>
    <property type="molecule type" value="Genomic_DNA"/>
</dbReference>
<gene>
    <name evidence="3" type="ORF">B0T11DRAFT_357921</name>
</gene>
<dbReference type="InterPro" id="IPR011421">
    <property type="entry name" value="BCNT-C"/>
</dbReference>
<accession>A0A8K0T9P3</accession>
<reference evidence="3" key="1">
    <citation type="journal article" date="2021" name="Nat. Commun.">
        <title>Genetic determinants of endophytism in the Arabidopsis root mycobiome.</title>
        <authorList>
            <person name="Mesny F."/>
            <person name="Miyauchi S."/>
            <person name="Thiergart T."/>
            <person name="Pickel B."/>
            <person name="Atanasova L."/>
            <person name="Karlsson M."/>
            <person name="Huettel B."/>
            <person name="Barry K.W."/>
            <person name="Haridas S."/>
            <person name="Chen C."/>
            <person name="Bauer D."/>
            <person name="Andreopoulos W."/>
            <person name="Pangilinan J."/>
            <person name="LaButti K."/>
            <person name="Riley R."/>
            <person name="Lipzen A."/>
            <person name="Clum A."/>
            <person name="Drula E."/>
            <person name="Henrissat B."/>
            <person name="Kohler A."/>
            <person name="Grigoriev I.V."/>
            <person name="Martin F.M."/>
            <person name="Hacquard S."/>
        </authorList>
    </citation>
    <scope>NUCLEOTIDE SEQUENCE</scope>
    <source>
        <strain evidence="3">MPI-CAGE-AT-0016</strain>
    </source>
</reference>
<evidence type="ECO:0000313" key="4">
    <source>
        <dbReference type="Proteomes" id="UP000813385"/>
    </source>
</evidence>
<dbReference type="AlphaFoldDB" id="A0A8K0T9P3"/>
<feature type="compositionally biased region" description="Basic and acidic residues" evidence="1">
    <location>
        <begin position="1"/>
        <end position="13"/>
    </location>
</feature>
<dbReference type="PANTHER" id="PTHR33112">
    <property type="entry name" value="DOMAIN PROTEIN, PUTATIVE-RELATED"/>
    <property type="match status" value="1"/>
</dbReference>
<dbReference type="Pfam" id="PF06985">
    <property type="entry name" value="HET"/>
    <property type="match status" value="1"/>
</dbReference>
<evidence type="ECO:0000259" key="2">
    <source>
        <dbReference type="PROSITE" id="PS51279"/>
    </source>
</evidence>
<feature type="compositionally biased region" description="Basic and acidic residues" evidence="1">
    <location>
        <begin position="37"/>
        <end position="57"/>
    </location>
</feature>
<dbReference type="OrthoDB" id="2975793at2759"/>
<comment type="caution">
    <text evidence="3">The sequence shown here is derived from an EMBL/GenBank/DDBJ whole genome shotgun (WGS) entry which is preliminary data.</text>
</comment>
<keyword evidence="4" id="KW-1185">Reference proteome</keyword>